<protein>
    <submittedName>
        <fullName evidence="1">Uncharacterized protein</fullName>
    </submittedName>
</protein>
<dbReference type="AlphaFoldDB" id="C5KNS8"/>
<dbReference type="RefSeq" id="XP_002782070.1">
    <property type="nucleotide sequence ID" value="XM_002782024.1"/>
</dbReference>
<keyword evidence="2" id="KW-1185">Reference proteome</keyword>
<dbReference type="EMBL" id="GG674767">
    <property type="protein sequence ID" value="EER13865.1"/>
    <property type="molecule type" value="Genomic_DNA"/>
</dbReference>
<dbReference type="Proteomes" id="UP000007800">
    <property type="component" value="Unassembled WGS sequence"/>
</dbReference>
<accession>C5KNS8</accession>
<evidence type="ECO:0000313" key="1">
    <source>
        <dbReference type="EMBL" id="EER13865.1"/>
    </source>
</evidence>
<organism evidence="2">
    <name type="scientific">Perkinsus marinus (strain ATCC 50983 / TXsc)</name>
    <dbReference type="NCBI Taxonomy" id="423536"/>
    <lineage>
        <taxon>Eukaryota</taxon>
        <taxon>Sar</taxon>
        <taxon>Alveolata</taxon>
        <taxon>Perkinsozoa</taxon>
        <taxon>Perkinsea</taxon>
        <taxon>Perkinsida</taxon>
        <taxon>Perkinsidae</taxon>
        <taxon>Perkinsus</taxon>
    </lineage>
</organism>
<proteinExistence type="predicted"/>
<gene>
    <name evidence="1" type="ORF">Pmar_PMAR018868</name>
</gene>
<reference evidence="1 2" key="1">
    <citation type="submission" date="2008-07" db="EMBL/GenBank/DDBJ databases">
        <authorList>
            <person name="El-Sayed N."/>
            <person name="Caler E."/>
            <person name="Inman J."/>
            <person name="Amedeo P."/>
            <person name="Hass B."/>
            <person name="Wortman J."/>
        </authorList>
    </citation>
    <scope>NUCLEOTIDE SEQUENCE [LARGE SCALE GENOMIC DNA]</scope>
    <source>
        <strain evidence="2">ATCC 50983 / TXsc</strain>
    </source>
</reference>
<feature type="non-terminal residue" evidence="1">
    <location>
        <position position="68"/>
    </location>
</feature>
<dbReference type="GeneID" id="9059365"/>
<sequence length="68" mass="8109">MPLGWSFDRSLIKPFENEDDEWFDQYPTQACYDNALGSSFRVAHARNLRLYEGNRNPLELAREYKPLR</sequence>
<evidence type="ECO:0000313" key="2">
    <source>
        <dbReference type="Proteomes" id="UP000007800"/>
    </source>
</evidence>
<dbReference type="InParanoid" id="C5KNS8"/>
<name>C5KNS8_PERM5</name>